<sequence>MTSPEIFPNVPLVEEILESHRPRAHGDDAGYDAYKAHVYRVVNYARALTPDAPDRDDKLAIAVAFHDLAAFETLDYLVPSIEAQDAWLQQTGRESWSDELAVVIAEHHRFSGYDSSRPYSPLVEAVRRADLVDVSQGLIRFGLPRSYVKEVRATFDAGPFFRRVIPQAALRTIRTLQQPGFVRPGNALVRSGHQGADRGQTP</sequence>
<dbReference type="Proteomes" id="UP000036176">
    <property type="component" value="Unassembled WGS sequence"/>
</dbReference>
<dbReference type="InterPro" id="IPR006674">
    <property type="entry name" value="HD_domain"/>
</dbReference>
<comment type="caution">
    <text evidence="2">The sequence shown here is derived from an EMBL/GenBank/DDBJ whole genome shotgun (WGS) entry which is preliminary data.</text>
</comment>
<name>A0A0J6W5C4_MYCCU</name>
<protein>
    <recommendedName>
        <fullName evidence="1">HD domain-containing protein</fullName>
    </recommendedName>
</protein>
<proteinExistence type="predicted"/>
<dbReference type="PATRIC" id="fig|1800.3.peg.3349"/>
<evidence type="ECO:0000313" key="3">
    <source>
        <dbReference type="Proteomes" id="UP000036176"/>
    </source>
</evidence>
<dbReference type="SUPFAM" id="SSF109604">
    <property type="entry name" value="HD-domain/PDEase-like"/>
    <property type="match status" value="1"/>
</dbReference>
<evidence type="ECO:0000259" key="1">
    <source>
        <dbReference type="Pfam" id="PF01966"/>
    </source>
</evidence>
<gene>
    <name evidence="2" type="ORF">MCHUDSM44219_03335</name>
</gene>
<dbReference type="Pfam" id="PF01966">
    <property type="entry name" value="HD"/>
    <property type="match status" value="1"/>
</dbReference>
<reference evidence="2 3" key="1">
    <citation type="journal article" date="2015" name="Genome Biol. Evol.">
        <title>Characterization of Three Mycobacterium spp. with Potential Use in Bioremediation by Genome Sequencing and Comparative Genomics.</title>
        <authorList>
            <person name="Das S."/>
            <person name="Pettersson B.M."/>
            <person name="Behra P.R."/>
            <person name="Ramesh M."/>
            <person name="Dasgupta S."/>
            <person name="Bhattacharya A."/>
            <person name="Kirsebom L.A."/>
        </authorList>
    </citation>
    <scope>NUCLEOTIDE SEQUENCE [LARGE SCALE GENOMIC DNA]</scope>
    <source>
        <strain evidence="2 3">DSM 44219</strain>
    </source>
</reference>
<dbReference type="EMBL" id="JYNX01000038">
    <property type="protein sequence ID" value="KMO77674.1"/>
    <property type="molecule type" value="Genomic_DNA"/>
</dbReference>
<organism evidence="2 3">
    <name type="scientific">Mycolicibacterium chubuense</name>
    <name type="common">Mycobacterium chubuense</name>
    <dbReference type="NCBI Taxonomy" id="1800"/>
    <lineage>
        <taxon>Bacteria</taxon>
        <taxon>Bacillati</taxon>
        <taxon>Actinomycetota</taxon>
        <taxon>Actinomycetes</taxon>
        <taxon>Mycobacteriales</taxon>
        <taxon>Mycobacteriaceae</taxon>
        <taxon>Mycolicibacterium</taxon>
    </lineage>
</organism>
<feature type="domain" description="HD" evidence="1">
    <location>
        <begin position="36"/>
        <end position="133"/>
    </location>
</feature>
<dbReference type="RefSeq" id="WP_048419277.1">
    <property type="nucleotide sequence ID" value="NZ_JYNX01000038.1"/>
</dbReference>
<dbReference type="OrthoDB" id="459260at2"/>
<dbReference type="AlphaFoldDB" id="A0A0J6W5C4"/>
<evidence type="ECO:0000313" key="2">
    <source>
        <dbReference type="EMBL" id="KMO77674.1"/>
    </source>
</evidence>
<keyword evidence="3" id="KW-1185">Reference proteome</keyword>
<accession>A0A0J6W5C4</accession>
<dbReference type="Gene3D" id="1.10.3210.10">
    <property type="entry name" value="Hypothetical protein af1432"/>
    <property type="match status" value="1"/>
</dbReference>